<dbReference type="SMART" id="SM00367">
    <property type="entry name" value="LRR_CC"/>
    <property type="match status" value="8"/>
</dbReference>
<evidence type="ECO:0000313" key="5">
    <source>
        <dbReference type="Proteomes" id="UP000006906"/>
    </source>
</evidence>
<dbReference type="PANTHER" id="PTHR13318">
    <property type="entry name" value="PARTNER OF PAIRED, ISOFORM B-RELATED"/>
    <property type="match status" value="1"/>
</dbReference>
<dbReference type="GO" id="GO:0031146">
    <property type="term" value="P:SCF-dependent proteasomal ubiquitin-dependent protein catabolic process"/>
    <property type="evidence" value="ECO:0000318"/>
    <property type="project" value="GO_Central"/>
</dbReference>
<evidence type="ECO:0000259" key="3">
    <source>
        <dbReference type="Pfam" id="PF25372"/>
    </source>
</evidence>
<feature type="compositionally biased region" description="Acidic residues" evidence="2">
    <location>
        <begin position="16"/>
        <end position="25"/>
    </location>
</feature>
<dbReference type="RefSeq" id="XP_042918858.1">
    <property type="nucleotide sequence ID" value="XM_043069144.1"/>
</dbReference>
<proteinExistence type="predicted"/>
<dbReference type="InterPro" id="IPR032675">
    <property type="entry name" value="LRR_dom_sf"/>
</dbReference>
<feature type="region of interest" description="Disordered" evidence="2">
    <location>
        <begin position="63"/>
        <end position="92"/>
    </location>
</feature>
<dbReference type="Pfam" id="PF13516">
    <property type="entry name" value="LRR_6"/>
    <property type="match status" value="1"/>
</dbReference>
<feature type="compositionally biased region" description="Gly residues" evidence="2">
    <location>
        <begin position="500"/>
        <end position="511"/>
    </location>
</feature>
<dbReference type="AlphaFoldDB" id="A0A2K3D5M0"/>
<dbReference type="OMA" id="FANCVEL"/>
<feature type="domain" description="F-box/LRR-repeat protein 15-like leucin rich repeat" evidence="3">
    <location>
        <begin position="353"/>
        <end position="455"/>
    </location>
</feature>
<evidence type="ECO:0000256" key="2">
    <source>
        <dbReference type="SAM" id="MobiDB-lite"/>
    </source>
</evidence>
<dbReference type="GO" id="GO:0005930">
    <property type="term" value="C:axoneme"/>
    <property type="evidence" value="ECO:0007669"/>
    <property type="project" value="UniProtKB-SubCell"/>
</dbReference>
<dbReference type="Pfam" id="PF25372">
    <property type="entry name" value="DUF7885"/>
    <property type="match status" value="1"/>
</dbReference>
<reference evidence="4 5" key="1">
    <citation type="journal article" date="2007" name="Science">
        <title>The Chlamydomonas genome reveals the evolution of key animal and plant functions.</title>
        <authorList>
            <person name="Merchant S.S."/>
            <person name="Prochnik S.E."/>
            <person name="Vallon O."/>
            <person name="Harris E.H."/>
            <person name="Karpowicz S.J."/>
            <person name="Witman G.B."/>
            <person name="Terry A."/>
            <person name="Salamov A."/>
            <person name="Fritz-Laylin L.K."/>
            <person name="Marechal-Drouard L."/>
            <person name="Marshall W.F."/>
            <person name="Qu L.H."/>
            <person name="Nelson D.R."/>
            <person name="Sanderfoot A.A."/>
            <person name="Spalding M.H."/>
            <person name="Kapitonov V.V."/>
            <person name="Ren Q."/>
            <person name="Ferris P."/>
            <person name="Lindquist E."/>
            <person name="Shapiro H."/>
            <person name="Lucas S.M."/>
            <person name="Grimwood J."/>
            <person name="Schmutz J."/>
            <person name="Cardol P."/>
            <person name="Cerutti H."/>
            <person name="Chanfreau G."/>
            <person name="Chen C.L."/>
            <person name="Cognat V."/>
            <person name="Croft M.T."/>
            <person name="Dent R."/>
            <person name="Dutcher S."/>
            <person name="Fernandez E."/>
            <person name="Fukuzawa H."/>
            <person name="Gonzalez-Ballester D."/>
            <person name="Gonzalez-Halphen D."/>
            <person name="Hallmann A."/>
            <person name="Hanikenne M."/>
            <person name="Hippler M."/>
            <person name="Inwood W."/>
            <person name="Jabbari K."/>
            <person name="Kalanon M."/>
            <person name="Kuras R."/>
            <person name="Lefebvre P.A."/>
            <person name="Lemaire S.D."/>
            <person name="Lobanov A.V."/>
            <person name="Lohr M."/>
            <person name="Manuell A."/>
            <person name="Meier I."/>
            <person name="Mets L."/>
            <person name="Mittag M."/>
            <person name="Mittelmeier T."/>
            <person name="Moroney J.V."/>
            <person name="Moseley J."/>
            <person name="Napoli C."/>
            <person name="Nedelcu A.M."/>
            <person name="Niyogi K."/>
            <person name="Novoselov S.V."/>
            <person name="Paulsen I.T."/>
            <person name="Pazour G."/>
            <person name="Purton S."/>
            <person name="Ral J.P."/>
            <person name="Riano-Pachon D.M."/>
            <person name="Riekhof W."/>
            <person name="Rymarquis L."/>
            <person name="Schroda M."/>
            <person name="Stern D."/>
            <person name="Umen J."/>
            <person name="Willows R."/>
            <person name="Wilson N."/>
            <person name="Zimmer S.L."/>
            <person name="Allmer J."/>
            <person name="Balk J."/>
            <person name="Bisova K."/>
            <person name="Chen C.J."/>
            <person name="Elias M."/>
            <person name="Gendler K."/>
            <person name="Hauser C."/>
            <person name="Lamb M.R."/>
            <person name="Ledford H."/>
            <person name="Long J.C."/>
            <person name="Minagawa J."/>
            <person name="Page M.D."/>
            <person name="Pan J."/>
            <person name="Pootakham W."/>
            <person name="Roje S."/>
            <person name="Rose A."/>
            <person name="Stahlberg E."/>
            <person name="Terauchi A.M."/>
            <person name="Yang P."/>
            <person name="Ball S."/>
            <person name="Bowler C."/>
            <person name="Dieckmann C.L."/>
            <person name="Gladyshev V.N."/>
            <person name="Green P."/>
            <person name="Jorgensen R."/>
            <person name="Mayfield S."/>
            <person name="Mueller-Roeber B."/>
            <person name="Rajamani S."/>
            <person name="Sayre R.T."/>
            <person name="Brokstein P."/>
            <person name="Dubchak I."/>
            <person name="Goodstein D."/>
            <person name="Hornick L."/>
            <person name="Huang Y.W."/>
            <person name="Jhaveri J."/>
            <person name="Luo Y."/>
            <person name="Martinez D."/>
            <person name="Ngau W.C."/>
            <person name="Otillar B."/>
            <person name="Poliakov A."/>
            <person name="Porter A."/>
            <person name="Szajkowski L."/>
            <person name="Werner G."/>
            <person name="Zhou K."/>
            <person name="Grigoriev I.V."/>
            <person name="Rokhsar D.S."/>
            <person name="Grossman A.R."/>
        </authorList>
    </citation>
    <scope>NUCLEOTIDE SEQUENCE [LARGE SCALE GENOMIC DNA]</scope>
    <source>
        <strain evidence="5">CC-503</strain>
    </source>
</reference>
<evidence type="ECO:0000313" key="4">
    <source>
        <dbReference type="EMBL" id="PNW75825.1"/>
    </source>
</evidence>
<dbReference type="FunFam" id="3.80.10.10:FF:002220">
    <property type="entry name" value="Predicted protein"/>
    <property type="match status" value="1"/>
</dbReference>
<dbReference type="STRING" id="3055.A0A2K3D5M0"/>
<dbReference type="GeneID" id="5728391"/>
<dbReference type="Gene3D" id="3.80.10.10">
    <property type="entry name" value="Ribonuclease Inhibitor"/>
    <property type="match status" value="2"/>
</dbReference>
<organism evidence="4 5">
    <name type="scientific">Chlamydomonas reinhardtii</name>
    <name type="common">Chlamydomonas smithii</name>
    <dbReference type="NCBI Taxonomy" id="3055"/>
    <lineage>
        <taxon>Eukaryota</taxon>
        <taxon>Viridiplantae</taxon>
        <taxon>Chlorophyta</taxon>
        <taxon>core chlorophytes</taxon>
        <taxon>Chlorophyceae</taxon>
        <taxon>CS clade</taxon>
        <taxon>Chlamydomonadales</taxon>
        <taxon>Chlamydomonadaceae</taxon>
        <taxon>Chlamydomonas</taxon>
    </lineage>
</organism>
<dbReference type="InterPro" id="IPR057207">
    <property type="entry name" value="FBXL15_LRR"/>
</dbReference>
<keyword evidence="5" id="KW-1185">Reference proteome</keyword>
<protein>
    <recommendedName>
        <fullName evidence="3">F-box/LRR-repeat protein 15-like leucin rich repeat domain-containing protein</fullName>
    </recommendedName>
</protein>
<dbReference type="OrthoDB" id="10257471at2759"/>
<dbReference type="InterPro" id="IPR001611">
    <property type="entry name" value="Leu-rich_rpt"/>
</dbReference>
<gene>
    <name evidence="4" type="ORF">CHLRE_12g559050v5</name>
</gene>
<dbReference type="EMBL" id="CM008973">
    <property type="protein sequence ID" value="PNW75825.1"/>
    <property type="molecule type" value="Genomic_DNA"/>
</dbReference>
<dbReference type="InParanoid" id="A0A2K3D5M0"/>
<feature type="compositionally biased region" description="Gly residues" evidence="2">
    <location>
        <begin position="534"/>
        <end position="554"/>
    </location>
</feature>
<sequence length="648" mass="65911">MAQIARKRAAHFANFQDDDGGDDDDNIHAGGDQARTLGPWSSAMELVNARGKAQHDRQAKLQAAAEAEQEGEADAAAHWHPSRDPALGPHPRDPVRPLFGQCLDVLTAYIDCVESLWGVPDAIKVRLAAHVCARRKMSPEAARLFATSAPTEVLVPDCTQLDAAAMTDLLKEVTGPRLQRLELGFCGRGFGDDAAALVAAGGGSGGALEELEALTLDGAYRLSDAGLIQLLSATPALRRLSVAQGSRFTSALLDKLPALVPQLTHLNLADCRGLGAEALAAALPRLQQLRSVRLDLIPEVDDAVLVALATRLPHLAELSLRCCQAVSDAGLRALAASARGPHLELLRIDECGGRVTDAGLAALASQCRALKVFSARRCAKLGDEALAELLRAGSVTHLCLSGVAGVGPAVADALAACCRESLEELDVSFCRKLPDRGLGLVLERCGKLRRLSVFGCSQLSAASLYGHSNAGLVIEGIHTKVDLDLGLAQKRAAAAAEPGEGQGSGAGAGGKGDGDGKDGEEEEEAGGDKEEAGHGGGEGGGAEEGGQEANGGAGTSEQNTPSPGGKAGTGRGKKSGAQGKKAAAGAGEAGAARKRRAAGEAGAAGAAGSAGAAGGARPRKGGKKAAAAAPVDEALEAAKQAPPAEEWF</sequence>
<dbReference type="FunCoup" id="A0A2K3D5M0">
    <property type="interactions" value="20"/>
</dbReference>
<dbReference type="Gramene" id="PNW75825">
    <property type="protein sequence ID" value="PNW75825"/>
    <property type="gene ID" value="CHLRE_12g559050v5"/>
</dbReference>
<feature type="region of interest" description="Disordered" evidence="2">
    <location>
        <begin position="12"/>
        <end position="35"/>
    </location>
</feature>
<dbReference type="KEGG" id="cre:CHLRE_12g559050v5"/>
<dbReference type="GO" id="GO:0019005">
    <property type="term" value="C:SCF ubiquitin ligase complex"/>
    <property type="evidence" value="ECO:0000318"/>
    <property type="project" value="GO_Central"/>
</dbReference>
<dbReference type="SUPFAM" id="SSF52047">
    <property type="entry name" value="RNI-like"/>
    <property type="match status" value="1"/>
</dbReference>
<dbReference type="PANTHER" id="PTHR13318:SF190">
    <property type="entry name" value="PARTNER OF PAIRED, ISOFORM B"/>
    <property type="match status" value="1"/>
</dbReference>
<dbReference type="Proteomes" id="UP000006906">
    <property type="component" value="Chromosome 12"/>
</dbReference>
<name>A0A2K3D5M0_CHLRE</name>
<comment type="subcellular location">
    <subcellularLocation>
        <location evidence="1">Cytoplasm</location>
        <location evidence="1">Cytoskeleton</location>
        <location evidence="1">Cilium axoneme</location>
    </subcellularLocation>
</comment>
<accession>A0A2K3D5M0</accession>
<dbReference type="InterPro" id="IPR006553">
    <property type="entry name" value="Leu-rich_rpt_Cys-con_subtyp"/>
</dbReference>
<feature type="region of interest" description="Disordered" evidence="2">
    <location>
        <begin position="494"/>
        <end position="648"/>
    </location>
</feature>
<feature type="compositionally biased region" description="Low complexity" evidence="2">
    <location>
        <begin position="599"/>
        <end position="610"/>
    </location>
</feature>
<feature type="compositionally biased region" description="Low complexity" evidence="2">
    <location>
        <begin position="575"/>
        <end position="590"/>
    </location>
</feature>
<evidence type="ECO:0000256" key="1">
    <source>
        <dbReference type="ARBA" id="ARBA00004430"/>
    </source>
</evidence>